<reference evidence="1" key="2">
    <citation type="submission" date="2020-05" db="UniProtKB">
        <authorList>
            <consortium name="EnsemblMetazoa"/>
        </authorList>
    </citation>
    <scope>IDENTIFICATION</scope>
    <source>
        <strain evidence="1">IAEA</strain>
    </source>
</reference>
<evidence type="ECO:0000313" key="1">
    <source>
        <dbReference type="EnsemblMetazoa" id="GBRI030790-PA"/>
    </source>
</evidence>
<dbReference type="EnsemblMetazoa" id="GBRI030790-RA">
    <property type="protein sequence ID" value="GBRI030790-PA"/>
    <property type="gene ID" value="GBRI030790"/>
</dbReference>
<proteinExistence type="predicted"/>
<keyword evidence="2" id="KW-1185">Reference proteome</keyword>
<dbReference type="Proteomes" id="UP000091820">
    <property type="component" value="Unassembled WGS sequence"/>
</dbReference>
<dbReference type="AlphaFoldDB" id="A0A1A9WSV9"/>
<organism evidence="1 2">
    <name type="scientific">Glossina brevipalpis</name>
    <dbReference type="NCBI Taxonomy" id="37001"/>
    <lineage>
        <taxon>Eukaryota</taxon>
        <taxon>Metazoa</taxon>
        <taxon>Ecdysozoa</taxon>
        <taxon>Arthropoda</taxon>
        <taxon>Hexapoda</taxon>
        <taxon>Insecta</taxon>
        <taxon>Pterygota</taxon>
        <taxon>Neoptera</taxon>
        <taxon>Endopterygota</taxon>
        <taxon>Diptera</taxon>
        <taxon>Brachycera</taxon>
        <taxon>Muscomorpha</taxon>
        <taxon>Hippoboscoidea</taxon>
        <taxon>Glossinidae</taxon>
        <taxon>Glossina</taxon>
    </lineage>
</organism>
<name>A0A1A9WSV9_9MUSC</name>
<reference evidence="2" key="1">
    <citation type="submission" date="2014-03" db="EMBL/GenBank/DDBJ databases">
        <authorList>
            <person name="Aksoy S."/>
            <person name="Warren W."/>
            <person name="Wilson R.K."/>
        </authorList>
    </citation>
    <scope>NUCLEOTIDE SEQUENCE [LARGE SCALE GENOMIC DNA]</scope>
    <source>
        <strain evidence="2">IAEA</strain>
    </source>
</reference>
<protein>
    <submittedName>
        <fullName evidence="1">Uncharacterized protein</fullName>
    </submittedName>
</protein>
<accession>A0A1A9WSV9</accession>
<evidence type="ECO:0000313" key="2">
    <source>
        <dbReference type="Proteomes" id="UP000091820"/>
    </source>
</evidence>
<sequence length="151" mass="17317">MDKQTSSKFHWAFAYEARWWHKCRLSLMKQQQQQQQQQQHSTSSVNVTLYSLLISLCPSIQPSLLKAHKAEEKERILDSAALELILIYLVSLSVNLDGCLASLPQITNSNFRYVEGNSGNSSKHFQECSRLLSANFTSKSELKCMIFLFLK</sequence>
<dbReference type="VEuPathDB" id="VectorBase:GBRI030790"/>